<dbReference type="Gene3D" id="3.40.190.10">
    <property type="entry name" value="Periplasmic binding protein-like II"/>
    <property type="match status" value="2"/>
</dbReference>
<dbReference type="GO" id="GO:0015689">
    <property type="term" value="P:molybdate ion transport"/>
    <property type="evidence" value="ECO:0007669"/>
    <property type="project" value="InterPro"/>
</dbReference>
<dbReference type="SUPFAM" id="SSF53850">
    <property type="entry name" value="Periplasmic binding protein-like II"/>
    <property type="match status" value="1"/>
</dbReference>
<feature type="binding site" evidence="4">
    <location>
        <position position="67"/>
    </location>
    <ligand>
        <name>molybdate</name>
        <dbReference type="ChEBI" id="CHEBI:36264"/>
    </ligand>
</feature>
<evidence type="ECO:0000256" key="4">
    <source>
        <dbReference type="PIRSR" id="PIRSR004846-1"/>
    </source>
</evidence>
<keyword evidence="4" id="KW-0500">Molybdenum</keyword>
<dbReference type="NCBIfam" id="TIGR01256">
    <property type="entry name" value="modA"/>
    <property type="match status" value="1"/>
</dbReference>
<keyword evidence="2 4" id="KW-0479">Metal-binding</keyword>
<dbReference type="GO" id="GO:0030973">
    <property type="term" value="F:molybdate ion binding"/>
    <property type="evidence" value="ECO:0007669"/>
    <property type="project" value="TreeGrafter"/>
</dbReference>
<keyword evidence="3" id="KW-0732">Signal</keyword>
<feature type="binding site" evidence="4">
    <location>
        <position position="198"/>
    </location>
    <ligand>
        <name>molybdate</name>
        <dbReference type="ChEBI" id="CHEBI:36264"/>
    </ligand>
</feature>
<dbReference type="EMBL" id="CADCUJ010000102">
    <property type="protein sequence ID" value="CAA9362945.1"/>
    <property type="molecule type" value="Genomic_DNA"/>
</dbReference>
<feature type="binding site" evidence="4">
    <location>
        <position position="216"/>
    </location>
    <ligand>
        <name>molybdate</name>
        <dbReference type="ChEBI" id="CHEBI:36264"/>
    </ligand>
</feature>
<proteinExistence type="inferred from homology"/>
<dbReference type="AlphaFoldDB" id="A0A6J4MPK8"/>
<feature type="binding site" evidence="4">
    <location>
        <position position="95"/>
    </location>
    <ligand>
        <name>molybdate</name>
        <dbReference type="ChEBI" id="CHEBI:36264"/>
    </ligand>
</feature>
<accession>A0A6J4MPK8</accession>
<dbReference type="PIRSF" id="PIRSF004846">
    <property type="entry name" value="ModA"/>
    <property type="match status" value="1"/>
</dbReference>
<dbReference type="InterPro" id="IPR005950">
    <property type="entry name" value="ModA"/>
</dbReference>
<gene>
    <name evidence="5" type="ORF">AVDCRST_MAG72-2365</name>
</gene>
<organism evidence="5">
    <name type="scientific">uncultured Nocardioidaceae bacterium</name>
    <dbReference type="NCBI Taxonomy" id="253824"/>
    <lineage>
        <taxon>Bacteria</taxon>
        <taxon>Bacillati</taxon>
        <taxon>Actinomycetota</taxon>
        <taxon>Actinomycetes</taxon>
        <taxon>Propionibacteriales</taxon>
        <taxon>Nocardioidaceae</taxon>
        <taxon>environmental samples</taxon>
    </lineage>
</organism>
<protein>
    <submittedName>
        <fullName evidence="5">Molybdenum ABC transporter, substrate-binding protein ModA</fullName>
    </submittedName>
</protein>
<comment type="similarity">
    <text evidence="1">Belongs to the bacterial solute-binding protein ModA family.</text>
</comment>
<reference evidence="5" key="1">
    <citation type="submission" date="2020-02" db="EMBL/GenBank/DDBJ databases">
        <authorList>
            <person name="Meier V. D."/>
        </authorList>
    </citation>
    <scope>NUCLEOTIDE SEQUENCE</scope>
    <source>
        <strain evidence="5">AVDCRST_MAG72</strain>
    </source>
</reference>
<evidence type="ECO:0000313" key="5">
    <source>
        <dbReference type="EMBL" id="CAA9362945.1"/>
    </source>
</evidence>
<sequence length="280" mass="28656">MRPRGVAPAGARPSAPARLPARLPALLPPLLPALLPPLLLALLAGCGVTADGDSSDAETLTVLAASSLTETFGVLEADYEREHPGVDVRISFDSSATLAGQAVEGAPADVLATADEATMATAVDAGTTATEPEVFATNTLVLVVPAGNPAGIGTFADLGQEGVDYVACEESAPCGALAQTLLEANRVQAAPRSFEVDVKAVLTKVELDEADAGLVYRSDAVAAGEKVETFEIPRAAGQVNRYPIATLEQSRSPDLAQSWVELVLSERGQSVLGDAGFGTP</sequence>
<dbReference type="PANTHER" id="PTHR30632:SF0">
    <property type="entry name" value="SULFATE-BINDING PROTEIN"/>
    <property type="match status" value="1"/>
</dbReference>
<dbReference type="PANTHER" id="PTHR30632">
    <property type="entry name" value="MOLYBDATE-BINDING PERIPLASMIC PROTEIN"/>
    <property type="match status" value="1"/>
</dbReference>
<name>A0A6J4MPK8_9ACTN</name>
<evidence type="ECO:0000256" key="1">
    <source>
        <dbReference type="ARBA" id="ARBA00009175"/>
    </source>
</evidence>
<dbReference type="GO" id="GO:0046872">
    <property type="term" value="F:metal ion binding"/>
    <property type="evidence" value="ECO:0007669"/>
    <property type="project" value="UniProtKB-KW"/>
</dbReference>
<dbReference type="Pfam" id="PF13531">
    <property type="entry name" value="SBP_bac_11"/>
    <property type="match status" value="1"/>
</dbReference>
<dbReference type="InterPro" id="IPR050682">
    <property type="entry name" value="ModA/WtpA"/>
</dbReference>
<evidence type="ECO:0000256" key="3">
    <source>
        <dbReference type="ARBA" id="ARBA00022729"/>
    </source>
</evidence>
<evidence type="ECO:0000256" key="2">
    <source>
        <dbReference type="ARBA" id="ARBA00022723"/>
    </source>
</evidence>